<protein>
    <submittedName>
        <fullName evidence="1">Uncharacterized protein</fullName>
    </submittedName>
</protein>
<dbReference type="Proteomes" id="UP000294360">
    <property type="component" value="Chromosome"/>
</dbReference>
<evidence type="ECO:0000313" key="2">
    <source>
        <dbReference type="Proteomes" id="UP000294360"/>
    </source>
</evidence>
<gene>
    <name evidence="1" type="ORF">MTUNDRAET4_3198</name>
</gene>
<name>A0A4U8Z3P9_METTU</name>
<dbReference type="EMBL" id="LR536450">
    <property type="protein sequence ID" value="VFU10085.1"/>
    <property type="molecule type" value="Genomic_DNA"/>
</dbReference>
<dbReference type="KEGG" id="mtun:MTUNDRAET4_3198"/>
<accession>A0A4U8Z3P9</accession>
<evidence type="ECO:0000313" key="1">
    <source>
        <dbReference type="EMBL" id="VFU10085.1"/>
    </source>
</evidence>
<sequence length="45" mass="5074">MSIERIAAWTLECAAAGAPAQVAPYLLQRESRPRARRKSRHANIR</sequence>
<organism evidence="1 2">
    <name type="scientific">Methylocella tundrae</name>
    <dbReference type="NCBI Taxonomy" id="227605"/>
    <lineage>
        <taxon>Bacteria</taxon>
        <taxon>Pseudomonadati</taxon>
        <taxon>Pseudomonadota</taxon>
        <taxon>Alphaproteobacteria</taxon>
        <taxon>Hyphomicrobiales</taxon>
        <taxon>Beijerinckiaceae</taxon>
        <taxon>Methylocella</taxon>
    </lineage>
</organism>
<dbReference type="AlphaFoldDB" id="A0A4U8Z3P9"/>
<proteinExistence type="predicted"/>
<reference evidence="1 2" key="1">
    <citation type="submission" date="2019-03" db="EMBL/GenBank/DDBJ databases">
        <authorList>
            <person name="Kox A.R. M."/>
        </authorList>
    </citation>
    <scope>NUCLEOTIDE SEQUENCE [LARGE SCALE GENOMIC DNA]</scope>
    <source>
        <strain evidence="1">MTUNDRAET4 annotated genome</strain>
    </source>
</reference>